<feature type="binding site" evidence="11">
    <location>
        <position position="389"/>
    </location>
    <ligand>
        <name>Mg(2+)</name>
        <dbReference type="ChEBI" id="CHEBI:18420"/>
        <note>ligand shared with heterodimeric partner</note>
    </ligand>
</feature>
<dbReference type="NCBIfam" id="NF003210">
    <property type="entry name" value="PRK04172.1"/>
    <property type="match status" value="1"/>
</dbReference>
<organism evidence="13 14">
    <name type="scientific">Sulfuracidifex metallicus DSM 6482 = JCM 9184</name>
    <dbReference type="NCBI Taxonomy" id="523847"/>
    <lineage>
        <taxon>Archaea</taxon>
        <taxon>Thermoproteota</taxon>
        <taxon>Thermoprotei</taxon>
        <taxon>Sulfolobales</taxon>
        <taxon>Sulfolobaceae</taxon>
        <taxon>Sulfuracidifex</taxon>
    </lineage>
</organism>
<evidence type="ECO:0000256" key="6">
    <source>
        <dbReference type="ARBA" id="ARBA00022741"/>
    </source>
</evidence>
<keyword evidence="8 11" id="KW-0460">Magnesium</keyword>
<dbReference type="AlphaFoldDB" id="A0A6A9QIF4"/>
<evidence type="ECO:0000256" key="11">
    <source>
        <dbReference type="HAMAP-Rule" id="MF_00282"/>
    </source>
</evidence>
<dbReference type="InterPro" id="IPR036390">
    <property type="entry name" value="WH_DNA-bd_sf"/>
</dbReference>
<evidence type="ECO:0000313" key="14">
    <source>
        <dbReference type="Proteomes" id="UP000470772"/>
    </source>
</evidence>
<feature type="binding site" evidence="11">
    <location>
        <position position="308"/>
    </location>
    <ligand>
        <name>L-phenylalanine</name>
        <dbReference type="ChEBI" id="CHEBI:58095"/>
    </ligand>
</feature>
<evidence type="ECO:0000256" key="4">
    <source>
        <dbReference type="ARBA" id="ARBA00022598"/>
    </source>
</evidence>
<keyword evidence="4 11" id="KW-0436">Ligase</keyword>
<feature type="domain" description="Aminoacyl-transfer RNA synthetases class-II family profile" evidence="12">
    <location>
        <begin position="222"/>
        <end position="451"/>
    </location>
</feature>
<feature type="binding site" evidence="11">
    <location>
        <begin position="347"/>
        <end position="349"/>
    </location>
    <ligand>
        <name>L-phenylalanine</name>
        <dbReference type="ChEBI" id="CHEBI:58095"/>
    </ligand>
</feature>
<dbReference type="SUPFAM" id="SSF46785">
    <property type="entry name" value="Winged helix' DNA-binding domain"/>
    <property type="match status" value="1"/>
</dbReference>
<evidence type="ECO:0000256" key="3">
    <source>
        <dbReference type="ARBA" id="ARBA00022490"/>
    </source>
</evidence>
<dbReference type="Pfam" id="PF01409">
    <property type="entry name" value="tRNA-synt_2d"/>
    <property type="match status" value="1"/>
</dbReference>
<dbReference type="InterPro" id="IPR002319">
    <property type="entry name" value="Phenylalanyl-tRNA_Synthase"/>
</dbReference>
<dbReference type="PROSITE" id="PS50862">
    <property type="entry name" value="AA_TRNA_LIGASE_II"/>
    <property type="match status" value="1"/>
</dbReference>
<comment type="subcellular location">
    <subcellularLocation>
        <location evidence="1 11">Cytoplasm</location>
    </subcellularLocation>
</comment>
<proteinExistence type="inferred from homology"/>
<dbReference type="PANTHER" id="PTHR11538">
    <property type="entry name" value="PHENYLALANYL-TRNA SYNTHETASE"/>
    <property type="match status" value="1"/>
</dbReference>
<comment type="caution">
    <text evidence="11">Lacks conserved residue(s) required for the propagation of feature annotation.</text>
</comment>
<dbReference type="EC" id="6.1.1.20" evidence="11"/>
<dbReference type="CDD" id="cd00496">
    <property type="entry name" value="PheRS_alpha_core"/>
    <property type="match status" value="1"/>
</dbReference>
<dbReference type="GO" id="GO:0004826">
    <property type="term" value="F:phenylalanine-tRNA ligase activity"/>
    <property type="evidence" value="ECO:0007669"/>
    <property type="project" value="UniProtKB-UniRule"/>
</dbReference>
<protein>
    <recommendedName>
        <fullName evidence="11">Phenylalanine--tRNA ligase alpha subunit</fullName>
        <ecNumber evidence="11">6.1.1.20</ecNumber>
    </recommendedName>
    <alternativeName>
        <fullName evidence="11">Phenylalanyl-tRNA synthetase alpha subunit</fullName>
        <shortName evidence="11">PheRS</shortName>
    </alternativeName>
</protein>
<dbReference type="HAMAP" id="MF_00282">
    <property type="entry name" value="Phe_tRNA_synth_alpha2"/>
    <property type="match status" value="1"/>
</dbReference>
<feature type="binding site" evidence="11">
    <location>
        <position position="387"/>
    </location>
    <ligand>
        <name>L-phenylalanine</name>
        <dbReference type="ChEBI" id="CHEBI:58095"/>
    </ligand>
</feature>
<evidence type="ECO:0000256" key="8">
    <source>
        <dbReference type="ARBA" id="ARBA00022842"/>
    </source>
</evidence>
<evidence type="ECO:0000256" key="9">
    <source>
        <dbReference type="ARBA" id="ARBA00022917"/>
    </source>
</evidence>
<accession>A0A6A9QIF4</accession>
<dbReference type="RefSeq" id="WP_156016427.1">
    <property type="nucleotide sequence ID" value="NZ_WGGD01000005.1"/>
</dbReference>
<keyword evidence="9 11" id="KW-0648">Protein biosynthesis</keyword>
<dbReference type="GO" id="GO:0000287">
    <property type="term" value="F:magnesium ion binding"/>
    <property type="evidence" value="ECO:0007669"/>
    <property type="project" value="UniProtKB-UniRule"/>
</dbReference>
<dbReference type="InterPro" id="IPR022917">
    <property type="entry name" value="Phe_tRNA_ligase_alpha_bac/arc"/>
</dbReference>
<dbReference type="GO" id="GO:0005524">
    <property type="term" value="F:ATP binding"/>
    <property type="evidence" value="ECO:0007669"/>
    <property type="project" value="UniProtKB-UniRule"/>
</dbReference>
<dbReference type="PANTHER" id="PTHR11538:SF40">
    <property type="entry name" value="PHENYLALANINE--TRNA LIGASE ALPHA SUBUNIT"/>
    <property type="match status" value="1"/>
</dbReference>
<dbReference type="Gene3D" id="1.10.10.10">
    <property type="entry name" value="Winged helix-like DNA-binding domain superfamily/Winged helix DNA-binding domain"/>
    <property type="match status" value="1"/>
</dbReference>
<evidence type="ECO:0000256" key="10">
    <source>
        <dbReference type="ARBA" id="ARBA00023146"/>
    </source>
</evidence>
<reference evidence="13 14" key="1">
    <citation type="submission" date="2019-10" db="EMBL/GenBank/DDBJ databases">
        <title>Sequencing and Assembly of Multiple Reported Metal-Biooxidizing Members of the Extremely Thermoacidophilic Archaeal Family Sulfolobaceae.</title>
        <authorList>
            <person name="Counts J.A."/>
            <person name="Kelly R.M."/>
        </authorList>
    </citation>
    <scope>NUCLEOTIDE SEQUENCE [LARGE SCALE GENOMIC DNA]</scope>
    <source>
        <strain evidence="13 14">DSM 6482</strain>
    </source>
</reference>
<evidence type="ECO:0000256" key="1">
    <source>
        <dbReference type="ARBA" id="ARBA00004496"/>
    </source>
</evidence>
<comment type="cofactor">
    <cofactor evidence="11">
        <name>Mg(2+)</name>
        <dbReference type="ChEBI" id="CHEBI:18420"/>
    </cofactor>
    <text evidence="11">Binds 2 magnesium ions per tetramer.</text>
</comment>
<comment type="caution">
    <text evidence="13">The sequence shown here is derived from an EMBL/GenBank/DDBJ whole genome shotgun (WGS) entry which is preliminary data.</text>
</comment>
<evidence type="ECO:0000256" key="2">
    <source>
        <dbReference type="ARBA" id="ARBA00006703"/>
    </source>
</evidence>
<dbReference type="Proteomes" id="UP000470772">
    <property type="component" value="Unassembled WGS sequence"/>
</dbReference>
<name>A0A6A9QIF4_SULME</name>
<dbReference type="SUPFAM" id="SSF55681">
    <property type="entry name" value="Class II aaRS and biotin synthetases"/>
    <property type="match status" value="1"/>
</dbReference>
<dbReference type="InterPro" id="IPR004529">
    <property type="entry name" value="Phe-tRNA-synth_IIc_asu"/>
</dbReference>
<comment type="similarity">
    <text evidence="2 11">Belongs to the class-II aminoacyl-tRNA synthetase family. Phe-tRNA synthetase alpha subunit type 2 subfamily.</text>
</comment>
<dbReference type="EMBL" id="WGGD01000005">
    <property type="protein sequence ID" value="MUN28766.1"/>
    <property type="molecule type" value="Genomic_DNA"/>
</dbReference>
<dbReference type="GO" id="GO:0006432">
    <property type="term" value="P:phenylalanyl-tRNA aminoacylation"/>
    <property type="evidence" value="ECO:0007669"/>
    <property type="project" value="UniProtKB-UniRule"/>
</dbReference>
<comment type="catalytic activity">
    <reaction evidence="11">
        <text>tRNA(Phe) + L-phenylalanine + ATP = L-phenylalanyl-tRNA(Phe) + AMP + diphosphate + H(+)</text>
        <dbReference type="Rhea" id="RHEA:19413"/>
        <dbReference type="Rhea" id="RHEA-COMP:9668"/>
        <dbReference type="Rhea" id="RHEA-COMP:9699"/>
        <dbReference type="ChEBI" id="CHEBI:15378"/>
        <dbReference type="ChEBI" id="CHEBI:30616"/>
        <dbReference type="ChEBI" id="CHEBI:33019"/>
        <dbReference type="ChEBI" id="CHEBI:58095"/>
        <dbReference type="ChEBI" id="CHEBI:78442"/>
        <dbReference type="ChEBI" id="CHEBI:78531"/>
        <dbReference type="ChEBI" id="CHEBI:456215"/>
        <dbReference type="EC" id="6.1.1.20"/>
    </reaction>
</comment>
<evidence type="ECO:0000256" key="5">
    <source>
        <dbReference type="ARBA" id="ARBA00022723"/>
    </source>
</evidence>
<gene>
    <name evidence="11" type="primary">pheS</name>
    <name evidence="13" type="ORF">GC250_04770</name>
</gene>
<keyword evidence="5 11" id="KW-0479">Metal-binding</keyword>
<dbReference type="GO" id="GO:0000049">
    <property type="term" value="F:tRNA binding"/>
    <property type="evidence" value="ECO:0007669"/>
    <property type="project" value="InterPro"/>
</dbReference>
<dbReference type="Gene3D" id="3.30.930.10">
    <property type="entry name" value="Bira Bifunctional Protein, Domain 2"/>
    <property type="match status" value="1"/>
</dbReference>
<evidence type="ECO:0000313" key="13">
    <source>
        <dbReference type="EMBL" id="MUN28766.1"/>
    </source>
</evidence>
<dbReference type="NCBIfam" id="TIGR00468">
    <property type="entry name" value="pheS"/>
    <property type="match status" value="1"/>
</dbReference>
<keyword evidence="14" id="KW-1185">Reference proteome</keyword>
<dbReference type="InterPro" id="IPR045864">
    <property type="entry name" value="aa-tRNA-synth_II/BPL/LPL"/>
</dbReference>
<evidence type="ECO:0000256" key="7">
    <source>
        <dbReference type="ARBA" id="ARBA00022840"/>
    </source>
</evidence>
<comment type="subunit">
    <text evidence="11">Tetramer of two alpha and two beta subunits.</text>
</comment>
<keyword evidence="6 11" id="KW-0547">Nucleotide-binding</keyword>
<keyword evidence="7 11" id="KW-0067">ATP-binding</keyword>
<dbReference type="InterPro" id="IPR036388">
    <property type="entry name" value="WH-like_DNA-bd_sf"/>
</dbReference>
<sequence>MLSEKERNIVDYLSSRGQATSDQISKDLGMDYSSVLSLLELLKSKGIVDIEVNEEEEVELTEEGKERATKGLPEEVLINEILKGKEVKINDVKDKMGEDFKIAITWGKKKNLIEVKGGVVKPKVEHYVSPELETLRNPNPNSPFIDVLVKRGLLKKGKKVIAKVTLLKPIASQTEMITTLTHDILVNESWKNKEFRPFNVEAFPPFFPLAKKHFFKEFLDKLKDVMVGLGFKEIVTDYIEIEFYNFDLLFQPQDHPAREIHDSFSIKGNGNVKDSNLISNVKEMHEKWWKYTWNPDISKRLLLRSHTTATTARTLASRPTPPFRSFTIGKVFRPDAIDATHILEFHQLDGLIIEEDFSFKDLLGVLKEIFARIGIEKVKFKPAYFPFTEPSVEAYGLIGKLGWVELSGAGMLRPEILEAVKVKGRAGAWGLGIERLAMLYTGTDDVRKLYSYDIEYLRDRKVSLRW</sequence>
<dbReference type="GO" id="GO:0005737">
    <property type="term" value="C:cytoplasm"/>
    <property type="evidence" value="ECO:0007669"/>
    <property type="project" value="UniProtKB-SubCell"/>
</dbReference>
<keyword evidence="10 11" id="KW-0030">Aminoacyl-tRNA synthetase</keyword>
<keyword evidence="3 11" id="KW-0963">Cytoplasm</keyword>
<dbReference type="InterPro" id="IPR006195">
    <property type="entry name" value="aa-tRNA-synth_II"/>
</dbReference>
<evidence type="ECO:0000259" key="12">
    <source>
        <dbReference type="PROSITE" id="PS50862"/>
    </source>
</evidence>